<protein>
    <submittedName>
        <fullName evidence="1">Uncharacterized protein</fullName>
    </submittedName>
</protein>
<keyword evidence="2" id="KW-1185">Reference proteome</keyword>
<gene>
    <name evidence="1" type="ORF">Aph01nite_29210</name>
</gene>
<dbReference type="Proteomes" id="UP000640052">
    <property type="component" value="Unassembled WGS sequence"/>
</dbReference>
<name>A0A919Q9C6_9ACTN</name>
<organism evidence="1 2">
    <name type="scientific">Acrocarpospora phusangensis</name>
    <dbReference type="NCBI Taxonomy" id="1070424"/>
    <lineage>
        <taxon>Bacteria</taxon>
        <taxon>Bacillati</taxon>
        <taxon>Actinomycetota</taxon>
        <taxon>Actinomycetes</taxon>
        <taxon>Streptosporangiales</taxon>
        <taxon>Streptosporangiaceae</taxon>
        <taxon>Acrocarpospora</taxon>
    </lineage>
</organism>
<accession>A0A919Q9C6</accession>
<dbReference type="RefSeq" id="WP_204041366.1">
    <property type="nucleotide sequence ID" value="NZ_BOOA01000020.1"/>
</dbReference>
<evidence type="ECO:0000313" key="2">
    <source>
        <dbReference type="Proteomes" id="UP000640052"/>
    </source>
</evidence>
<proteinExistence type="predicted"/>
<dbReference type="EMBL" id="BOOA01000020">
    <property type="protein sequence ID" value="GIH24611.1"/>
    <property type="molecule type" value="Genomic_DNA"/>
</dbReference>
<evidence type="ECO:0000313" key="1">
    <source>
        <dbReference type="EMBL" id="GIH24611.1"/>
    </source>
</evidence>
<comment type="caution">
    <text evidence="1">The sequence shown here is derived from an EMBL/GenBank/DDBJ whole genome shotgun (WGS) entry which is preliminary data.</text>
</comment>
<reference evidence="1" key="1">
    <citation type="submission" date="2021-01" db="EMBL/GenBank/DDBJ databases">
        <title>Whole genome shotgun sequence of Acrocarpospora phusangensis NBRC 108782.</title>
        <authorList>
            <person name="Komaki H."/>
            <person name="Tamura T."/>
        </authorList>
    </citation>
    <scope>NUCLEOTIDE SEQUENCE</scope>
    <source>
        <strain evidence="1">NBRC 108782</strain>
    </source>
</reference>
<dbReference type="AlphaFoldDB" id="A0A919Q9C6"/>
<sequence>MPEVDIGEVLNEDDRADIFQPTEQMNIFDSNRQQLSHTEQKATWKSFAAPLTSRAGAVVEEPDLVEMVVAIIGVYSEHHGENGMTFAQIRETLLRHGVTISPTAINARLEHLHAEGFLESYLPKVYQGKYVIKPAGLVGALAAQRVVEHGGIDEMVLLLDRTRAALQMDHPDPRRVLNHLQTCRFTLTVFARDLQRCVATGTSAELITTGRQHDHSGYTQQVADLNALVTSRFAGVYELEDAGAALIEAEQFYRAQVRAAIGKVLAQGGASLNFDVLTPREYEDAAITSSLDALAAVGAHLVADAPEIVIDVSLMINALDHYRPRSKHRIRPPEPPAGAHDPDPIAAVEQAAREAKRRRRLGLEALLGGRSEADLTEAMKTSWPAALQILTDAMALDSDKDEPFVLTIDEHLLVDREAPVTYLHPARLIRTDVMPESLESKIDQLNTTDGGDRD</sequence>